<keyword evidence="2" id="KW-1185">Reference proteome</keyword>
<name>A0A9D4R812_DREPO</name>
<dbReference type="Proteomes" id="UP000828390">
    <property type="component" value="Unassembled WGS sequence"/>
</dbReference>
<accession>A0A9D4R812</accession>
<comment type="caution">
    <text evidence="1">The sequence shown here is derived from an EMBL/GenBank/DDBJ whole genome shotgun (WGS) entry which is preliminary data.</text>
</comment>
<evidence type="ECO:0000313" key="2">
    <source>
        <dbReference type="Proteomes" id="UP000828390"/>
    </source>
</evidence>
<evidence type="ECO:0000313" key="1">
    <source>
        <dbReference type="EMBL" id="KAH3856665.1"/>
    </source>
</evidence>
<reference evidence="1" key="1">
    <citation type="journal article" date="2019" name="bioRxiv">
        <title>The Genome of the Zebra Mussel, Dreissena polymorpha: A Resource for Invasive Species Research.</title>
        <authorList>
            <person name="McCartney M.A."/>
            <person name="Auch B."/>
            <person name="Kono T."/>
            <person name="Mallez S."/>
            <person name="Zhang Y."/>
            <person name="Obille A."/>
            <person name="Becker A."/>
            <person name="Abrahante J.E."/>
            <person name="Garbe J."/>
            <person name="Badalamenti J.P."/>
            <person name="Herman A."/>
            <person name="Mangelson H."/>
            <person name="Liachko I."/>
            <person name="Sullivan S."/>
            <person name="Sone E.D."/>
            <person name="Koren S."/>
            <person name="Silverstein K.A.T."/>
            <person name="Beckman K.B."/>
            <person name="Gohl D.M."/>
        </authorList>
    </citation>
    <scope>NUCLEOTIDE SEQUENCE</scope>
    <source>
        <strain evidence="1">Duluth1</strain>
        <tissue evidence="1">Whole animal</tissue>
    </source>
</reference>
<dbReference type="AlphaFoldDB" id="A0A9D4R812"/>
<gene>
    <name evidence="1" type="ORF">DPMN_099257</name>
</gene>
<sequence>MSRRTRNTLPIADELQKPKVVENVRQKKMLKHQHSKFQYDKGAKDLPEMVMGQSVCMAPLPNDRDKKMATRNLCGTTFTAILCCRCRWAAIQTQPKVHQVYIRSQYLSGVNYQ</sequence>
<protein>
    <submittedName>
        <fullName evidence="1">Uncharacterized protein</fullName>
    </submittedName>
</protein>
<proteinExistence type="predicted"/>
<reference evidence="1" key="2">
    <citation type="submission" date="2020-11" db="EMBL/GenBank/DDBJ databases">
        <authorList>
            <person name="McCartney M.A."/>
            <person name="Auch B."/>
            <person name="Kono T."/>
            <person name="Mallez S."/>
            <person name="Becker A."/>
            <person name="Gohl D.M."/>
            <person name="Silverstein K.A.T."/>
            <person name="Koren S."/>
            <person name="Bechman K.B."/>
            <person name="Herman A."/>
            <person name="Abrahante J.E."/>
            <person name="Garbe J."/>
        </authorList>
    </citation>
    <scope>NUCLEOTIDE SEQUENCE</scope>
    <source>
        <strain evidence="1">Duluth1</strain>
        <tissue evidence="1">Whole animal</tissue>
    </source>
</reference>
<dbReference type="EMBL" id="JAIWYP010000003">
    <property type="protein sequence ID" value="KAH3856665.1"/>
    <property type="molecule type" value="Genomic_DNA"/>
</dbReference>
<organism evidence="1 2">
    <name type="scientific">Dreissena polymorpha</name>
    <name type="common">Zebra mussel</name>
    <name type="synonym">Mytilus polymorpha</name>
    <dbReference type="NCBI Taxonomy" id="45954"/>
    <lineage>
        <taxon>Eukaryota</taxon>
        <taxon>Metazoa</taxon>
        <taxon>Spiralia</taxon>
        <taxon>Lophotrochozoa</taxon>
        <taxon>Mollusca</taxon>
        <taxon>Bivalvia</taxon>
        <taxon>Autobranchia</taxon>
        <taxon>Heteroconchia</taxon>
        <taxon>Euheterodonta</taxon>
        <taxon>Imparidentia</taxon>
        <taxon>Neoheterodontei</taxon>
        <taxon>Myida</taxon>
        <taxon>Dreissenoidea</taxon>
        <taxon>Dreissenidae</taxon>
        <taxon>Dreissena</taxon>
    </lineage>
</organism>